<keyword evidence="1" id="KW-1133">Transmembrane helix</keyword>
<dbReference type="RefSeq" id="WP_218633153.1">
    <property type="nucleotide sequence ID" value="NZ_JAHVAH010000001.1"/>
</dbReference>
<evidence type="ECO:0008006" key="4">
    <source>
        <dbReference type="Google" id="ProtNLM"/>
    </source>
</evidence>
<evidence type="ECO:0000256" key="1">
    <source>
        <dbReference type="SAM" id="Phobius"/>
    </source>
</evidence>
<keyword evidence="3" id="KW-1185">Reference proteome</keyword>
<feature type="transmembrane region" description="Helical" evidence="1">
    <location>
        <begin position="198"/>
        <end position="220"/>
    </location>
</feature>
<feature type="transmembrane region" description="Helical" evidence="1">
    <location>
        <begin position="110"/>
        <end position="132"/>
    </location>
</feature>
<protein>
    <recommendedName>
        <fullName evidence="4">PhnA-like protein</fullName>
    </recommendedName>
</protein>
<comment type="caution">
    <text evidence="2">The sequence shown here is derived from an EMBL/GenBank/DDBJ whole genome shotgun (WGS) entry which is preliminary data.</text>
</comment>
<evidence type="ECO:0000313" key="2">
    <source>
        <dbReference type="EMBL" id="MBW0145229.1"/>
    </source>
</evidence>
<dbReference type="EMBL" id="JAHVAH010000001">
    <property type="protein sequence ID" value="MBW0145229.1"/>
    <property type="molecule type" value="Genomic_DNA"/>
</dbReference>
<keyword evidence="1" id="KW-0812">Transmembrane</keyword>
<proteinExistence type="predicted"/>
<feature type="transmembrane region" description="Helical" evidence="1">
    <location>
        <begin position="76"/>
        <end position="98"/>
    </location>
</feature>
<organism evidence="2 3">
    <name type="scientific">Sphingomicrobium clamense</name>
    <dbReference type="NCBI Taxonomy" id="2851013"/>
    <lineage>
        <taxon>Bacteria</taxon>
        <taxon>Pseudomonadati</taxon>
        <taxon>Pseudomonadota</taxon>
        <taxon>Alphaproteobacteria</taxon>
        <taxon>Sphingomonadales</taxon>
        <taxon>Sphingomonadaceae</taxon>
        <taxon>Sphingomicrobium</taxon>
    </lineage>
</organism>
<accession>A0ABS6V6N3</accession>
<dbReference type="Proteomes" id="UP000698028">
    <property type="component" value="Unassembled WGS sequence"/>
</dbReference>
<feature type="transmembrane region" description="Helical" evidence="1">
    <location>
        <begin position="32"/>
        <end position="56"/>
    </location>
</feature>
<reference evidence="2 3" key="1">
    <citation type="submission" date="2021-07" db="EMBL/GenBank/DDBJ databases">
        <title>The draft genome sequence of Sphingomicrobium sp. B8.</title>
        <authorList>
            <person name="Mu L."/>
        </authorList>
    </citation>
    <scope>NUCLEOTIDE SEQUENCE [LARGE SCALE GENOMIC DNA]</scope>
    <source>
        <strain evidence="2 3">B8</strain>
    </source>
</reference>
<sequence>MRTDNYEDRKVEAAIVGASETPALLSRVSWGAIISGTVISIGLLFLLGLLGSAIGFSSVDPQSNDPLGGIGIGAAIWWALASIISLGVGGFVAGRLSGMPDKASSTAHGASVWGLVTILTLWFAASAVGSVLNTATGALATVMETAAQAAEIDSLPTDEIEAQADEIARSIDPSDRQMVRERATRVADQSAETLSISAWYAFFASLLSLLAAVFAAGAGAPKLPVVTGRKEVEIS</sequence>
<evidence type="ECO:0000313" key="3">
    <source>
        <dbReference type="Proteomes" id="UP000698028"/>
    </source>
</evidence>
<keyword evidence="1" id="KW-0472">Membrane</keyword>
<name>A0ABS6V6N3_9SPHN</name>
<gene>
    <name evidence="2" type="ORF">KTQ36_07960</name>
</gene>